<organism evidence="1">
    <name type="scientific">marine sediment metagenome</name>
    <dbReference type="NCBI Taxonomy" id="412755"/>
    <lineage>
        <taxon>unclassified sequences</taxon>
        <taxon>metagenomes</taxon>
        <taxon>ecological metagenomes</taxon>
    </lineage>
</organism>
<accession>X0VT67</accession>
<reference evidence="1" key="1">
    <citation type="journal article" date="2014" name="Front. Microbiol.">
        <title>High frequency of phylogenetically diverse reductive dehalogenase-homologous genes in deep subseafloor sedimentary metagenomes.</title>
        <authorList>
            <person name="Kawai M."/>
            <person name="Futagami T."/>
            <person name="Toyoda A."/>
            <person name="Takaki Y."/>
            <person name="Nishi S."/>
            <person name="Hori S."/>
            <person name="Arai W."/>
            <person name="Tsubouchi T."/>
            <person name="Morono Y."/>
            <person name="Uchiyama I."/>
            <person name="Ito T."/>
            <person name="Fujiyama A."/>
            <person name="Inagaki F."/>
            <person name="Takami H."/>
        </authorList>
    </citation>
    <scope>NUCLEOTIDE SEQUENCE</scope>
    <source>
        <strain evidence="1">Expedition CK06-06</strain>
    </source>
</reference>
<gene>
    <name evidence="1" type="ORF">S01H1_54987</name>
</gene>
<evidence type="ECO:0000313" key="1">
    <source>
        <dbReference type="EMBL" id="GAG21609.1"/>
    </source>
</evidence>
<feature type="non-terminal residue" evidence="1">
    <location>
        <position position="1"/>
    </location>
</feature>
<comment type="caution">
    <text evidence="1">The sequence shown here is derived from an EMBL/GenBank/DDBJ whole genome shotgun (WGS) entry which is preliminary data.</text>
</comment>
<protein>
    <submittedName>
        <fullName evidence="1">Uncharacterized protein</fullName>
    </submittedName>
</protein>
<dbReference type="AlphaFoldDB" id="X0VT67"/>
<name>X0VT67_9ZZZZ</name>
<dbReference type="EMBL" id="BARS01035707">
    <property type="protein sequence ID" value="GAG21609.1"/>
    <property type="molecule type" value="Genomic_DNA"/>
</dbReference>
<sequence>QNSPLGVKYLKNPASIEWANNDVNERPLQIGDGK</sequence>
<proteinExistence type="predicted"/>